<dbReference type="AlphaFoldDB" id="A0A4R6PKY9"/>
<name>A0A4R6PKY9_9GAMM</name>
<dbReference type="GO" id="GO:0005737">
    <property type="term" value="C:cytoplasm"/>
    <property type="evidence" value="ECO:0007669"/>
    <property type="project" value="InterPro"/>
</dbReference>
<comment type="pathway">
    <text evidence="1">Amino-acid biosynthesis; L-arginine biosynthesis; N(2)-acetyl-L-ornithine from L-glutamate: step 2/4.</text>
</comment>
<organism evidence="14 15">
    <name type="scientific">Idiomarina aquatica</name>
    <dbReference type="NCBI Taxonomy" id="1327752"/>
    <lineage>
        <taxon>Bacteria</taxon>
        <taxon>Pseudomonadati</taxon>
        <taxon>Pseudomonadota</taxon>
        <taxon>Gammaproteobacteria</taxon>
        <taxon>Alteromonadales</taxon>
        <taxon>Idiomarinaceae</taxon>
        <taxon>Idiomarina</taxon>
    </lineage>
</organism>
<dbReference type="EC" id="2.7.2.8" evidence="2"/>
<keyword evidence="15" id="KW-1185">Reference proteome</keyword>
<dbReference type="PIRSF" id="PIRSF000728">
    <property type="entry name" value="NAGK"/>
    <property type="match status" value="1"/>
</dbReference>
<dbReference type="NCBIfam" id="TIGR00761">
    <property type="entry name" value="argB"/>
    <property type="match status" value="1"/>
</dbReference>
<dbReference type="PANTHER" id="PTHR23342:SF0">
    <property type="entry name" value="N-ACETYLGLUTAMATE SYNTHASE, MITOCHONDRIAL"/>
    <property type="match status" value="1"/>
</dbReference>
<evidence type="ECO:0000256" key="2">
    <source>
        <dbReference type="ARBA" id="ARBA00013065"/>
    </source>
</evidence>
<dbReference type="GO" id="GO:0006526">
    <property type="term" value="P:L-arginine biosynthetic process"/>
    <property type="evidence" value="ECO:0007669"/>
    <property type="project" value="UniProtKB-KW"/>
</dbReference>
<feature type="domain" description="Aspartate/glutamate/uridylate kinase" evidence="13">
    <location>
        <begin position="9"/>
        <end position="237"/>
    </location>
</feature>
<dbReference type="EMBL" id="SNXI01000003">
    <property type="protein sequence ID" value="TDP39127.1"/>
    <property type="molecule type" value="Genomic_DNA"/>
</dbReference>
<dbReference type="GO" id="GO:0005524">
    <property type="term" value="F:ATP binding"/>
    <property type="evidence" value="ECO:0007669"/>
    <property type="project" value="UniProtKB-KW"/>
</dbReference>
<evidence type="ECO:0000256" key="4">
    <source>
        <dbReference type="ARBA" id="ARBA00022571"/>
    </source>
</evidence>
<evidence type="ECO:0000313" key="14">
    <source>
        <dbReference type="EMBL" id="TDP39127.1"/>
    </source>
</evidence>
<evidence type="ECO:0000313" key="15">
    <source>
        <dbReference type="Proteomes" id="UP000295531"/>
    </source>
</evidence>
<reference evidence="14 15" key="1">
    <citation type="submission" date="2019-03" db="EMBL/GenBank/DDBJ databases">
        <title>Freshwater and sediment microbial communities from various areas in North America, analyzing microbe dynamics in response to fracking.</title>
        <authorList>
            <person name="Lamendella R."/>
        </authorList>
    </citation>
    <scope>NUCLEOTIDE SEQUENCE [LARGE SCALE GENOMIC DNA]</scope>
    <source>
        <strain evidence="14 15">18_TX</strain>
    </source>
</reference>
<proteinExistence type="predicted"/>
<dbReference type="GO" id="GO:0003991">
    <property type="term" value="F:acetylglutamate kinase activity"/>
    <property type="evidence" value="ECO:0007669"/>
    <property type="project" value="UniProtKB-EC"/>
</dbReference>
<evidence type="ECO:0000256" key="11">
    <source>
        <dbReference type="ARBA" id="ARBA00030639"/>
    </source>
</evidence>
<accession>A0A4R6PKY9</accession>
<dbReference type="Pfam" id="PF00696">
    <property type="entry name" value="AA_kinase"/>
    <property type="match status" value="1"/>
</dbReference>
<gene>
    <name evidence="14" type="ORF">DEU29_10322</name>
</gene>
<comment type="caution">
    <text evidence="14">The sequence shown here is derived from an EMBL/GenBank/DDBJ whole genome shotgun (WGS) entry which is preliminary data.</text>
</comment>
<keyword evidence="5" id="KW-0028">Amino-acid biosynthesis</keyword>
<evidence type="ECO:0000256" key="1">
    <source>
        <dbReference type="ARBA" id="ARBA00004828"/>
    </source>
</evidence>
<dbReference type="Proteomes" id="UP000295531">
    <property type="component" value="Unassembled WGS sequence"/>
</dbReference>
<evidence type="ECO:0000256" key="8">
    <source>
        <dbReference type="ARBA" id="ARBA00022777"/>
    </source>
</evidence>
<dbReference type="SUPFAM" id="SSF53633">
    <property type="entry name" value="Carbamate kinase-like"/>
    <property type="match status" value="1"/>
</dbReference>
<dbReference type="InterPro" id="IPR001048">
    <property type="entry name" value="Asp/Glu/Uridylate_kinase"/>
</dbReference>
<sequence>MSMVTSPLSVIKLGGSLLQQPTRLKQLFNELAHSNTAPVLVHGGGASVDSWLSAMGYQVEKVDGLRVSPQQHMSMIVGALAGYANKQLMGYAIAAGLQPIGLSLYELGLRYQPMSPALGQVGLLNPRDTKTSELAVSLLKQHQLLIVSCIGFDEQGQWYNVNADHAAAELARLLQAQLTLVTDVEAVFDEYQQPIARLSAARLKQLSDSGVINGGMKVKVEAAFDAAKQLRRSVRICGCACLTRPESGTVITV</sequence>
<protein>
    <recommendedName>
        <fullName evidence="3">Acetylglutamate kinase</fullName>
        <ecNumber evidence="2">2.7.2.8</ecNumber>
    </recommendedName>
    <alternativeName>
        <fullName evidence="10">N-acetyl-L-glutamate 5-phosphotransferase</fullName>
    </alternativeName>
    <alternativeName>
        <fullName evidence="11">NAG kinase</fullName>
    </alternativeName>
</protein>
<dbReference type="InterPro" id="IPR004662">
    <property type="entry name" value="AcgluKinase_fam"/>
</dbReference>
<dbReference type="Gene3D" id="3.40.1160.10">
    <property type="entry name" value="Acetylglutamate kinase-like"/>
    <property type="match status" value="1"/>
</dbReference>
<keyword evidence="6" id="KW-0808">Transferase</keyword>
<evidence type="ECO:0000256" key="5">
    <source>
        <dbReference type="ARBA" id="ARBA00022605"/>
    </source>
</evidence>
<keyword evidence="9" id="KW-0067">ATP-binding</keyword>
<dbReference type="InterPro" id="IPR036393">
    <property type="entry name" value="AceGlu_kinase-like_sf"/>
</dbReference>
<dbReference type="RefSeq" id="WP_243734461.1">
    <property type="nucleotide sequence ID" value="NZ_SNXI01000003.1"/>
</dbReference>
<dbReference type="PANTHER" id="PTHR23342">
    <property type="entry name" value="N-ACETYLGLUTAMATE SYNTHASE"/>
    <property type="match status" value="1"/>
</dbReference>
<evidence type="ECO:0000256" key="7">
    <source>
        <dbReference type="ARBA" id="ARBA00022741"/>
    </source>
</evidence>
<keyword evidence="7" id="KW-0547">Nucleotide-binding</keyword>
<evidence type="ECO:0000256" key="6">
    <source>
        <dbReference type="ARBA" id="ARBA00022679"/>
    </source>
</evidence>
<evidence type="ECO:0000256" key="10">
    <source>
        <dbReference type="ARBA" id="ARBA00030178"/>
    </source>
</evidence>
<comment type="catalytic activity">
    <reaction evidence="12">
        <text>N-acetyl-L-glutamate + ATP = N-acetyl-L-glutamyl 5-phosphate + ADP</text>
        <dbReference type="Rhea" id="RHEA:14629"/>
        <dbReference type="ChEBI" id="CHEBI:30616"/>
        <dbReference type="ChEBI" id="CHEBI:44337"/>
        <dbReference type="ChEBI" id="CHEBI:57936"/>
        <dbReference type="ChEBI" id="CHEBI:456216"/>
        <dbReference type="EC" id="2.7.2.8"/>
    </reaction>
</comment>
<evidence type="ECO:0000256" key="3">
    <source>
        <dbReference type="ARBA" id="ARBA00021197"/>
    </source>
</evidence>
<evidence type="ECO:0000256" key="9">
    <source>
        <dbReference type="ARBA" id="ARBA00022840"/>
    </source>
</evidence>
<evidence type="ECO:0000259" key="13">
    <source>
        <dbReference type="Pfam" id="PF00696"/>
    </source>
</evidence>
<keyword evidence="8 14" id="KW-0418">Kinase</keyword>
<keyword evidence="4" id="KW-0055">Arginine biosynthesis</keyword>
<evidence type="ECO:0000256" key="12">
    <source>
        <dbReference type="ARBA" id="ARBA00048141"/>
    </source>
</evidence>